<dbReference type="Gene3D" id="3.90.550.10">
    <property type="entry name" value="Spore Coat Polysaccharide Biosynthesis Protein SpsA, Chain A"/>
    <property type="match status" value="1"/>
</dbReference>
<accession>A0ABM0MBR1</accession>
<dbReference type="SUPFAM" id="SSF53448">
    <property type="entry name" value="Nucleotide-diphospho-sugar transferases"/>
    <property type="match status" value="1"/>
</dbReference>
<gene>
    <name evidence="3" type="primary">LOC100368131</name>
</gene>
<dbReference type="Pfam" id="PF00535">
    <property type="entry name" value="Glycos_transf_2"/>
    <property type="match status" value="1"/>
</dbReference>
<dbReference type="GeneID" id="100368131"/>
<dbReference type="InterPro" id="IPR001173">
    <property type="entry name" value="Glyco_trans_2-like"/>
</dbReference>
<keyword evidence="2" id="KW-1185">Reference proteome</keyword>
<organism evidence="2 3">
    <name type="scientific">Saccoglossus kowalevskii</name>
    <name type="common">Acorn worm</name>
    <dbReference type="NCBI Taxonomy" id="10224"/>
    <lineage>
        <taxon>Eukaryota</taxon>
        <taxon>Metazoa</taxon>
        <taxon>Hemichordata</taxon>
        <taxon>Enteropneusta</taxon>
        <taxon>Harrimaniidae</taxon>
        <taxon>Saccoglossus</taxon>
    </lineage>
</organism>
<dbReference type="Proteomes" id="UP000694865">
    <property type="component" value="Unplaced"/>
</dbReference>
<feature type="domain" description="Glycosyltransferase 2-like" evidence="1">
    <location>
        <begin position="113"/>
        <end position="239"/>
    </location>
</feature>
<name>A0ABM0MBR1_SACKO</name>
<evidence type="ECO:0000259" key="1">
    <source>
        <dbReference type="Pfam" id="PF00535"/>
    </source>
</evidence>
<dbReference type="PANTHER" id="PTHR15046:SF3">
    <property type="entry name" value="BETA-1,4 N-ACETYLGALACTOSAMINYLTRANSFERASE 2-LIKE"/>
    <property type="match status" value="1"/>
</dbReference>
<dbReference type="InterPro" id="IPR029044">
    <property type="entry name" value="Nucleotide-diphossugar_trans"/>
</dbReference>
<sequence>MDAKSEPMVLCRMISPMSYVGGGIIVEPLKSVKIVEGNATSTLKLSFSSPSDNLNSLLEKLVYRSIVYDIDIRDTVEVKLIDFNVVIHIHVRKKPRPRLYNLQQMDDISRKVTIVTKTFERYNCIETLVRSVNTYYPDMQIIVADDSEEPQTIDGLNVLQYIMPYKEGWFAGRNLVLSQVKTKYFVWVDDDFIFTADTKLENFVEKLEDPRVNLDMIGAFFEDVNGTKYIQNMFFKTVEIVPGDEDGNCMARGQGFQRNIEEYPQCMLVDLVTNFFMAKTQTIRAIGFDPEFERVGHTEFFLDGFGRMRVASCKDVFILHKSENSVKYSKFRRGSVGSHIDLVYGHEQYVMFKNNLKCYRLG</sequence>
<evidence type="ECO:0000313" key="3">
    <source>
        <dbReference type="RefSeq" id="XP_006817452.1"/>
    </source>
</evidence>
<dbReference type="CDD" id="cd00761">
    <property type="entry name" value="Glyco_tranf_GTA_type"/>
    <property type="match status" value="1"/>
</dbReference>
<evidence type="ECO:0000313" key="2">
    <source>
        <dbReference type="Proteomes" id="UP000694865"/>
    </source>
</evidence>
<protein>
    <submittedName>
        <fullName evidence="3">Beta-1,4 N-acetylgalactosaminyltransferase 1-like</fullName>
    </submittedName>
</protein>
<reference evidence="3" key="1">
    <citation type="submission" date="2025-08" db="UniProtKB">
        <authorList>
            <consortium name="RefSeq"/>
        </authorList>
    </citation>
    <scope>IDENTIFICATION</scope>
    <source>
        <tissue evidence="3">Testes</tissue>
    </source>
</reference>
<proteinExistence type="predicted"/>
<dbReference type="RefSeq" id="XP_006817452.1">
    <property type="nucleotide sequence ID" value="XM_006817389.1"/>
</dbReference>
<dbReference type="PANTHER" id="PTHR15046">
    <property type="entry name" value="GLYCO_TRANS_2-LIKE DOMAIN-CONTAINING PROTEIN"/>
    <property type="match status" value="1"/>
</dbReference>